<dbReference type="GO" id="GO:0004568">
    <property type="term" value="F:chitinase activity"/>
    <property type="evidence" value="ECO:0007669"/>
    <property type="project" value="TreeGrafter"/>
</dbReference>
<dbReference type="InterPro" id="IPR050314">
    <property type="entry name" value="Glycosyl_Hydrlase_18"/>
</dbReference>
<dbReference type="InterPro" id="IPR001223">
    <property type="entry name" value="Glyco_hydro18_cat"/>
</dbReference>
<dbReference type="GO" id="GO:0008061">
    <property type="term" value="F:chitin binding"/>
    <property type="evidence" value="ECO:0007669"/>
    <property type="project" value="InterPro"/>
</dbReference>
<dbReference type="GO" id="GO:0006032">
    <property type="term" value="P:chitin catabolic process"/>
    <property type="evidence" value="ECO:0007669"/>
    <property type="project" value="TreeGrafter"/>
</dbReference>
<dbReference type="InterPro" id="IPR017853">
    <property type="entry name" value="GH"/>
</dbReference>
<accession>A0A9J6BB95</accession>
<sequence>MTLHHHAHSSNHINHQSIVCYYHSNINVSLLNPNICTHIIYTSIGIDSDGNIIFPFIEDMQVFSELSFLEKMRKTNEKLKILISIGDKGENQRRNFQSMLSTSHSRKNFARSIVTFCKKINFDGIDLSWQKPNKQYSKAFTDLVKKIKELMHGVFSFHTKMPIAFEVFKFEDKTDPQILTVTLNASACNAYDIKSICKKVKFINLMNFDMHAPAEESLTIDYALSTWMDRGAQLSKINLGIATYEGCNDKRSIEDKASYACYGGLHGIAIHAFDGDDYTNGFPLIRAARDIFERDK</sequence>
<evidence type="ECO:0000259" key="2">
    <source>
        <dbReference type="PROSITE" id="PS51910"/>
    </source>
</evidence>
<gene>
    <name evidence="3" type="ORF">PVAND_014805</name>
</gene>
<proteinExistence type="predicted"/>
<reference evidence="3" key="1">
    <citation type="submission" date="2021-03" db="EMBL/GenBank/DDBJ databases">
        <title>Chromosome level genome of the anhydrobiotic midge Polypedilum vanderplanki.</title>
        <authorList>
            <person name="Yoshida Y."/>
            <person name="Kikawada T."/>
            <person name="Gusev O."/>
        </authorList>
    </citation>
    <scope>NUCLEOTIDE SEQUENCE</scope>
    <source>
        <strain evidence="3">NIAS01</strain>
        <tissue evidence="3">Whole body or cell culture</tissue>
    </source>
</reference>
<dbReference type="PROSITE" id="PS51910">
    <property type="entry name" value="GH18_2"/>
    <property type="match status" value="1"/>
</dbReference>
<evidence type="ECO:0000256" key="1">
    <source>
        <dbReference type="ARBA" id="ARBA00022729"/>
    </source>
</evidence>
<organism evidence="3 4">
    <name type="scientific">Polypedilum vanderplanki</name>
    <name type="common">Sleeping chironomid midge</name>
    <dbReference type="NCBI Taxonomy" id="319348"/>
    <lineage>
        <taxon>Eukaryota</taxon>
        <taxon>Metazoa</taxon>
        <taxon>Ecdysozoa</taxon>
        <taxon>Arthropoda</taxon>
        <taxon>Hexapoda</taxon>
        <taxon>Insecta</taxon>
        <taxon>Pterygota</taxon>
        <taxon>Neoptera</taxon>
        <taxon>Endopterygota</taxon>
        <taxon>Diptera</taxon>
        <taxon>Nematocera</taxon>
        <taxon>Chironomoidea</taxon>
        <taxon>Chironomidae</taxon>
        <taxon>Chironominae</taxon>
        <taxon>Polypedilum</taxon>
        <taxon>Polypedilum</taxon>
    </lineage>
</organism>
<dbReference type="Gene3D" id="3.20.20.80">
    <property type="entry name" value="Glycosidases"/>
    <property type="match status" value="1"/>
</dbReference>
<dbReference type="AlphaFoldDB" id="A0A9J6BB95"/>
<dbReference type="PANTHER" id="PTHR11177:SF360">
    <property type="entry name" value="CHITINASE 4-RELATED"/>
    <property type="match status" value="1"/>
</dbReference>
<keyword evidence="1" id="KW-0732">Signal</keyword>
<name>A0A9J6BB95_POLVA</name>
<comment type="caution">
    <text evidence="3">The sequence shown here is derived from an EMBL/GenBank/DDBJ whole genome shotgun (WGS) entry which is preliminary data.</text>
</comment>
<dbReference type="EMBL" id="JADBJN010000004">
    <property type="protein sequence ID" value="KAG5666795.1"/>
    <property type="molecule type" value="Genomic_DNA"/>
</dbReference>
<dbReference type="SMART" id="SM00636">
    <property type="entry name" value="Glyco_18"/>
    <property type="match status" value="1"/>
</dbReference>
<keyword evidence="4" id="KW-1185">Reference proteome</keyword>
<feature type="domain" description="GH18" evidence="2">
    <location>
        <begin position="16"/>
        <end position="295"/>
    </location>
</feature>
<dbReference type="InterPro" id="IPR011583">
    <property type="entry name" value="Chitinase_II/V-like_cat"/>
</dbReference>
<dbReference type="PANTHER" id="PTHR11177">
    <property type="entry name" value="CHITINASE"/>
    <property type="match status" value="1"/>
</dbReference>
<dbReference type="GO" id="GO:0005576">
    <property type="term" value="C:extracellular region"/>
    <property type="evidence" value="ECO:0007669"/>
    <property type="project" value="TreeGrafter"/>
</dbReference>
<dbReference type="GO" id="GO:0005975">
    <property type="term" value="P:carbohydrate metabolic process"/>
    <property type="evidence" value="ECO:0007669"/>
    <property type="project" value="InterPro"/>
</dbReference>
<evidence type="ECO:0000313" key="4">
    <source>
        <dbReference type="Proteomes" id="UP001107558"/>
    </source>
</evidence>
<evidence type="ECO:0000313" key="3">
    <source>
        <dbReference type="EMBL" id="KAG5666795.1"/>
    </source>
</evidence>
<dbReference type="OrthoDB" id="5861333at2759"/>
<dbReference type="Pfam" id="PF00704">
    <property type="entry name" value="Glyco_hydro_18"/>
    <property type="match status" value="1"/>
</dbReference>
<dbReference type="Proteomes" id="UP001107558">
    <property type="component" value="Chromosome 4"/>
</dbReference>
<dbReference type="SUPFAM" id="SSF51445">
    <property type="entry name" value="(Trans)glycosidases"/>
    <property type="match status" value="1"/>
</dbReference>
<protein>
    <recommendedName>
        <fullName evidence="2">GH18 domain-containing protein</fullName>
    </recommendedName>
</protein>